<reference evidence="2 3" key="1">
    <citation type="journal article" date="2021" name="Sci. Rep.">
        <title>The genome of the diatom Chaetoceros tenuissimus carries an ancient integrated fragment of an extant virus.</title>
        <authorList>
            <person name="Hongo Y."/>
            <person name="Kimura K."/>
            <person name="Takaki Y."/>
            <person name="Yoshida Y."/>
            <person name="Baba S."/>
            <person name="Kobayashi G."/>
            <person name="Nagasaki K."/>
            <person name="Hano T."/>
            <person name="Tomaru Y."/>
        </authorList>
    </citation>
    <scope>NUCLEOTIDE SEQUENCE [LARGE SCALE GENOMIC DNA]</scope>
    <source>
        <strain evidence="2 3">NIES-3715</strain>
    </source>
</reference>
<dbReference type="AlphaFoldDB" id="A0AAD3D2F4"/>
<organism evidence="2 3">
    <name type="scientific">Chaetoceros tenuissimus</name>
    <dbReference type="NCBI Taxonomy" id="426638"/>
    <lineage>
        <taxon>Eukaryota</taxon>
        <taxon>Sar</taxon>
        <taxon>Stramenopiles</taxon>
        <taxon>Ochrophyta</taxon>
        <taxon>Bacillariophyta</taxon>
        <taxon>Coscinodiscophyceae</taxon>
        <taxon>Chaetocerotophycidae</taxon>
        <taxon>Chaetocerotales</taxon>
        <taxon>Chaetocerotaceae</taxon>
        <taxon>Chaetoceros</taxon>
    </lineage>
</organism>
<dbReference type="SMART" id="SM00225">
    <property type="entry name" value="BTB"/>
    <property type="match status" value="1"/>
</dbReference>
<name>A0AAD3D2F4_9STRA</name>
<dbReference type="Proteomes" id="UP001054902">
    <property type="component" value="Unassembled WGS sequence"/>
</dbReference>
<dbReference type="Pfam" id="PF02214">
    <property type="entry name" value="BTB_2"/>
    <property type="match status" value="1"/>
</dbReference>
<dbReference type="InterPro" id="IPR000210">
    <property type="entry name" value="BTB/POZ_dom"/>
</dbReference>
<evidence type="ECO:0000313" key="2">
    <source>
        <dbReference type="EMBL" id="GFH56362.1"/>
    </source>
</evidence>
<dbReference type="Gene3D" id="3.30.710.10">
    <property type="entry name" value="Potassium Channel Kv1.1, Chain A"/>
    <property type="match status" value="1"/>
</dbReference>
<dbReference type="EMBL" id="BLLK01000051">
    <property type="protein sequence ID" value="GFH56362.1"/>
    <property type="molecule type" value="Genomic_DNA"/>
</dbReference>
<gene>
    <name evidence="2" type="ORF">CTEN210_12838</name>
</gene>
<evidence type="ECO:0000313" key="3">
    <source>
        <dbReference type="Proteomes" id="UP001054902"/>
    </source>
</evidence>
<proteinExistence type="predicted"/>
<protein>
    <recommendedName>
        <fullName evidence="1">BTB domain-containing protein</fullName>
    </recommendedName>
</protein>
<dbReference type="PANTHER" id="PTHR14499">
    <property type="entry name" value="POTASSIUM CHANNEL TETRAMERIZATION DOMAIN-CONTAINING"/>
    <property type="match status" value="1"/>
</dbReference>
<dbReference type="InterPro" id="IPR011333">
    <property type="entry name" value="SKP1/BTB/POZ_sf"/>
</dbReference>
<dbReference type="PANTHER" id="PTHR14499:SF136">
    <property type="entry name" value="GH08630P"/>
    <property type="match status" value="1"/>
</dbReference>
<comment type="caution">
    <text evidence="2">The sequence shown here is derived from an EMBL/GenBank/DDBJ whole genome shotgun (WGS) entry which is preliminary data.</text>
</comment>
<keyword evidence="3" id="KW-1185">Reference proteome</keyword>
<feature type="domain" description="BTB" evidence="1">
    <location>
        <begin position="6"/>
        <end position="103"/>
    </location>
</feature>
<dbReference type="GO" id="GO:0051260">
    <property type="term" value="P:protein homooligomerization"/>
    <property type="evidence" value="ECO:0007669"/>
    <property type="project" value="InterPro"/>
</dbReference>
<dbReference type="SUPFAM" id="SSF54695">
    <property type="entry name" value="POZ domain"/>
    <property type="match status" value="1"/>
</dbReference>
<dbReference type="InterPro" id="IPR003131">
    <property type="entry name" value="T1-type_BTB"/>
</dbReference>
<sequence length="138" mass="15708">MTSTARTIKFNVGGTHYEVSKSLLENLKGSMLERSASKVWNEGGNEEFIEGNGHRFQYVLDFMRHGKITLPNSDSSDAFLTEMEYYGIECNIERVNKCGDISLSHLMSKITNILSSLEYDKYAAMITHNIMSRYCEES</sequence>
<evidence type="ECO:0000259" key="1">
    <source>
        <dbReference type="SMART" id="SM00225"/>
    </source>
</evidence>
<accession>A0AAD3D2F4</accession>
<dbReference type="CDD" id="cd18316">
    <property type="entry name" value="BTB_POZ_KCTD-like"/>
    <property type="match status" value="1"/>
</dbReference>